<keyword evidence="2 5" id="KW-0012">Acyltransferase</keyword>
<dbReference type="Pfam" id="PF01553">
    <property type="entry name" value="Acyltransferase"/>
    <property type="match status" value="1"/>
</dbReference>
<dbReference type="SUPFAM" id="SSF69593">
    <property type="entry name" value="Glycerol-3-phosphate (1)-acyltransferase"/>
    <property type="match status" value="1"/>
</dbReference>
<evidence type="ECO:0000256" key="3">
    <source>
        <dbReference type="SAM" id="MobiDB-lite"/>
    </source>
</evidence>
<proteinExistence type="predicted"/>
<sequence>MSGAKKGVAPSQEGPPGHRHSPGWRTLTIIILRPLLFGLLRRDWRGRGNVPRKGGVIIAANHISEADPLALAHFVYESGRYPVYLAKSTLFDVRFLRAVLRGTGQIPVYRDSADASLALRDAEKALLDGECLMFYPEGSCTRDPELWPMTGQTGAARMALKTGAKVVPVASWGAHELMPYKKGEQKGLAGSLKKGVHPLPRKKMRVIAGPPVDLSRYAGLPLDRDTLRAATDDIMAAITGLLGELRGEEPPAEPFDHHKVLEERRRAAAAEAAEPAAGAVTDVAAEAVADTAAEAVADTAAGAVADTARGAVPEQAGPAGPESAGRREAEPKAADS</sequence>
<dbReference type="SMART" id="SM00563">
    <property type="entry name" value="PlsC"/>
    <property type="match status" value="1"/>
</dbReference>
<name>A0A7Y9G8Y0_9ACTN</name>
<organism evidence="5 6">
    <name type="scientific">Actinomadura citrea</name>
    <dbReference type="NCBI Taxonomy" id="46158"/>
    <lineage>
        <taxon>Bacteria</taxon>
        <taxon>Bacillati</taxon>
        <taxon>Actinomycetota</taxon>
        <taxon>Actinomycetes</taxon>
        <taxon>Streptosporangiales</taxon>
        <taxon>Thermomonosporaceae</taxon>
        <taxon>Actinomadura</taxon>
    </lineage>
</organism>
<keyword evidence="1 5" id="KW-0808">Transferase</keyword>
<dbReference type="EMBL" id="JACCBT010000001">
    <property type="protein sequence ID" value="NYE12043.1"/>
    <property type="molecule type" value="Genomic_DNA"/>
</dbReference>
<evidence type="ECO:0000256" key="2">
    <source>
        <dbReference type="ARBA" id="ARBA00023315"/>
    </source>
</evidence>
<evidence type="ECO:0000313" key="5">
    <source>
        <dbReference type="EMBL" id="NYE12043.1"/>
    </source>
</evidence>
<evidence type="ECO:0000256" key="1">
    <source>
        <dbReference type="ARBA" id="ARBA00022679"/>
    </source>
</evidence>
<dbReference type="CDD" id="cd07989">
    <property type="entry name" value="LPLAT_AGPAT-like"/>
    <property type="match status" value="1"/>
</dbReference>
<dbReference type="PANTHER" id="PTHR10434:SF55">
    <property type="entry name" value="POSSIBLE ACYLTRANSFERASE"/>
    <property type="match status" value="1"/>
</dbReference>
<protein>
    <submittedName>
        <fullName evidence="5">1-acyl-sn-glycerol-3-phosphate acyltransferase</fullName>
    </submittedName>
</protein>
<dbReference type="PANTHER" id="PTHR10434">
    <property type="entry name" value="1-ACYL-SN-GLYCEROL-3-PHOSPHATE ACYLTRANSFERASE"/>
    <property type="match status" value="1"/>
</dbReference>
<reference evidence="5 6" key="1">
    <citation type="submission" date="2020-07" db="EMBL/GenBank/DDBJ databases">
        <title>Sequencing the genomes of 1000 actinobacteria strains.</title>
        <authorList>
            <person name="Klenk H.-P."/>
        </authorList>
    </citation>
    <scope>NUCLEOTIDE SEQUENCE [LARGE SCALE GENOMIC DNA]</scope>
    <source>
        <strain evidence="5 6">DSM 43461</strain>
    </source>
</reference>
<dbReference type="GO" id="GO:0005886">
    <property type="term" value="C:plasma membrane"/>
    <property type="evidence" value="ECO:0007669"/>
    <property type="project" value="TreeGrafter"/>
</dbReference>
<dbReference type="GO" id="GO:0003841">
    <property type="term" value="F:1-acylglycerol-3-phosphate O-acyltransferase activity"/>
    <property type="evidence" value="ECO:0007669"/>
    <property type="project" value="TreeGrafter"/>
</dbReference>
<comment type="caution">
    <text evidence="5">The sequence shown here is derived from an EMBL/GenBank/DDBJ whole genome shotgun (WGS) entry which is preliminary data.</text>
</comment>
<dbReference type="InterPro" id="IPR002123">
    <property type="entry name" value="Plipid/glycerol_acylTrfase"/>
</dbReference>
<feature type="compositionally biased region" description="Basic and acidic residues" evidence="3">
    <location>
        <begin position="324"/>
        <end position="336"/>
    </location>
</feature>
<accession>A0A7Y9G8Y0</accession>
<feature type="region of interest" description="Disordered" evidence="3">
    <location>
        <begin position="306"/>
        <end position="336"/>
    </location>
</feature>
<dbReference type="GO" id="GO:0006654">
    <property type="term" value="P:phosphatidic acid biosynthetic process"/>
    <property type="evidence" value="ECO:0007669"/>
    <property type="project" value="TreeGrafter"/>
</dbReference>
<dbReference type="AlphaFoldDB" id="A0A7Y9G8Y0"/>
<evidence type="ECO:0000313" key="6">
    <source>
        <dbReference type="Proteomes" id="UP000591272"/>
    </source>
</evidence>
<keyword evidence="6" id="KW-1185">Reference proteome</keyword>
<feature type="region of interest" description="Disordered" evidence="3">
    <location>
        <begin position="1"/>
        <end position="22"/>
    </location>
</feature>
<gene>
    <name evidence="5" type="ORF">BJ999_002339</name>
</gene>
<evidence type="ECO:0000259" key="4">
    <source>
        <dbReference type="SMART" id="SM00563"/>
    </source>
</evidence>
<dbReference type="Proteomes" id="UP000591272">
    <property type="component" value="Unassembled WGS sequence"/>
</dbReference>
<feature type="domain" description="Phospholipid/glycerol acyltransferase" evidence="4">
    <location>
        <begin position="56"/>
        <end position="174"/>
    </location>
</feature>
<dbReference type="RefSeq" id="WP_218935033.1">
    <property type="nucleotide sequence ID" value="NZ_BMRD01000001.1"/>
</dbReference>